<evidence type="ECO:0000256" key="2">
    <source>
        <dbReference type="SAM" id="Phobius"/>
    </source>
</evidence>
<accession>A0ABM3HEG7</accession>
<organism evidence="3 4">
    <name type="scientific">Rhodamnia argentea</name>
    <dbReference type="NCBI Taxonomy" id="178133"/>
    <lineage>
        <taxon>Eukaryota</taxon>
        <taxon>Viridiplantae</taxon>
        <taxon>Streptophyta</taxon>
        <taxon>Embryophyta</taxon>
        <taxon>Tracheophyta</taxon>
        <taxon>Spermatophyta</taxon>
        <taxon>Magnoliopsida</taxon>
        <taxon>eudicotyledons</taxon>
        <taxon>Gunneridae</taxon>
        <taxon>Pentapetalae</taxon>
        <taxon>rosids</taxon>
        <taxon>malvids</taxon>
        <taxon>Myrtales</taxon>
        <taxon>Myrtaceae</taxon>
        <taxon>Myrtoideae</taxon>
        <taxon>Myrteae</taxon>
        <taxon>Australasian group</taxon>
        <taxon>Rhodamnia</taxon>
    </lineage>
</organism>
<gene>
    <name evidence="4" type="primary">LOC125315074</name>
</gene>
<protein>
    <submittedName>
        <fullName evidence="4">Uncharacterized protein LOC125315074</fullName>
    </submittedName>
</protein>
<name>A0ABM3HEG7_9MYRT</name>
<dbReference type="RefSeq" id="XP_048134994.1">
    <property type="nucleotide sequence ID" value="XM_048279037.1"/>
</dbReference>
<feature type="compositionally biased region" description="Low complexity" evidence="1">
    <location>
        <begin position="148"/>
        <end position="159"/>
    </location>
</feature>
<dbReference type="PANTHER" id="PTHR33673:SF3">
    <property type="entry name" value="SUPPRESSOR SRP40-LIKE PROTEIN"/>
    <property type="match status" value="1"/>
</dbReference>
<evidence type="ECO:0000256" key="1">
    <source>
        <dbReference type="SAM" id="MobiDB-lite"/>
    </source>
</evidence>
<proteinExistence type="predicted"/>
<dbReference type="GeneID" id="125315074"/>
<feature type="transmembrane region" description="Helical" evidence="2">
    <location>
        <begin position="482"/>
        <end position="506"/>
    </location>
</feature>
<feature type="transmembrane region" description="Helical" evidence="2">
    <location>
        <begin position="512"/>
        <end position="533"/>
    </location>
</feature>
<feature type="compositionally biased region" description="Basic and acidic residues" evidence="1">
    <location>
        <begin position="120"/>
        <end position="147"/>
    </location>
</feature>
<dbReference type="Proteomes" id="UP000827889">
    <property type="component" value="Chromosome 5"/>
</dbReference>
<evidence type="ECO:0000313" key="4">
    <source>
        <dbReference type="RefSeq" id="XP_048134994.1"/>
    </source>
</evidence>
<reference evidence="4" key="1">
    <citation type="submission" date="2025-08" db="UniProtKB">
        <authorList>
            <consortium name="RefSeq"/>
        </authorList>
    </citation>
    <scope>IDENTIFICATION</scope>
    <source>
        <tissue evidence="4">Leaf</tissue>
    </source>
</reference>
<dbReference type="PANTHER" id="PTHR33673">
    <property type="entry name" value="SUPPRESSOR SRP40-LIKE PROTEIN"/>
    <property type="match status" value="1"/>
</dbReference>
<keyword evidence="2" id="KW-1133">Transmembrane helix</keyword>
<sequence>MDKGFKGESAEPLRMHSENLDGSQSGEQSTSALDRDKTGRIGSGKNSPKSNNRSRSSSSNRSTGNFDASSPGRDLSALSKRKSGSITSLSSSSSSLVDRFQVEAGELIKPKTDGIAPSPGHDEYCPSRLRKEKEAVKVSSKAERDSESSSGAASTSPMSDITHESLHHSMSPTQSPAIQVMDRSGGYNPYRIPSTVFERSKPSTPVEWSIASNESLFSIHIGNNSFSRDHVTTPTTDLLKFDEPISISPPPLQEVASLDQIVNMDKTPAANTKSVEFTEAVQKENENNAHEETANSPMATWGSSCLSNESRMSAPSFSFPIKKKSSCPKPRWMRKMCVCRRKKCVWPSCYCSNCSLASCCRKWTCCFYKWPSCFCKWPSCHCCKWPSCSCKWPSCHCCKWPSCHCNCPSCHCPKCSCAFCYHWNCSRKRFCCCSSTMYDPLSSYLFVSHFTLTDCRTRRNRMLGDCISSLLLQRRLPARPPVIALVALAILAILAALAALAILAALAVLVTLAIVAVIFDSVAKFFAFLRVFCCS</sequence>
<keyword evidence="2" id="KW-0472">Membrane</keyword>
<evidence type="ECO:0000313" key="3">
    <source>
        <dbReference type="Proteomes" id="UP000827889"/>
    </source>
</evidence>
<feature type="compositionally biased region" description="Low complexity" evidence="1">
    <location>
        <begin position="43"/>
        <end position="65"/>
    </location>
</feature>
<feature type="compositionally biased region" description="Polar residues" evidence="1">
    <location>
        <begin position="20"/>
        <end position="32"/>
    </location>
</feature>
<keyword evidence="3" id="KW-1185">Reference proteome</keyword>
<keyword evidence="2" id="KW-0812">Transmembrane</keyword>
<feature type="region of interest" description="Disordered" evidence="1">
    <location>
        <begin position="1"/>
        <end position="174"/>
    </location>
</feature>
<feature type="compositionally biased region" description="Low complexity" evidence="1">
    <location>
        <begin position="84"/>
        <end position="95"/>
    </location>
</feature>
<feature type="compositionally biased region" description="Basic and acidic residues" evidence="1">
    <location>
        <begin position="1"/>
        <end position="19"/>
    </location>
</feature>